<feature type="compositionally biased region" description="Low complexity" evidence="1">
    <location>
        <begin position="96"/>
        <end position="114"/>
    </location>
</feature>
<name>A0AAE0FXW5_9CHLO</name>
<evidence type="ECO:0000256" key="1">
    <source>
        <dbReference type="SAM" id="MobiDB-lite"/>
    </source>
</evidence>
<sequence length="297" mass="32862">MVELLNLRRPVRCPESMGVDEGILQELESLHWDLLHETVEEHGFPTLFKVLGRALQKLGEAAEKKQQQSEPKKPSPPTPVKQSTPEPQKKEKKSDSPSQLSRSSPSSLSRSSSSPITKEVSTPPPPKKVVRIERPNEPDGGLWVKKSVSPPAKPSATPEPAKAGSSNTSLNRVLAAGKSPGSPEQQQWRKASIDGMSIDLSQGPFASGEIDKLSIEPAVRHMFNPHTKEWTTDDVQVKLATAHFAVGGMRRVYGMQENLAAQPWDNKRAIRLVGKRYIDEEPRETYFTDIKLQMAAK</sequence>
<dbReference type="Proteomes" id="UP001190700">
    <property type="component" value="Unassembled WGS sequence"/>
</dbReference>
<keyword evidence="3" id="KW-1185">Reference proteome</keyword>
<accession>A0AAE0FXW5</accession>
<dbReference type="PANTHER" id="PTHR45992">
    <property type="entry name" value="EUKARYOTIC ELONGATION FACTOR 2 KINASE-RELATED"/>
    <property type="match status" value="1"/>
</dbReference>
<evidence type="ECO:0000313" key="3">
    <source>
        <dbReference type="Proteomes" id="UP001190700"/>
    </source>
</evidence>
<dbReference type="SUPFAM" id="SSF56112">
    <property type="entry name" value="Protein kinase-like (PK-like)"/>
    <property type="match status" value="1"/>
</dbReference>
<feature type="non-terminal residue" evidence="2">
    <location>
        <position position="297"/>
    </location>
</feature>
<dbReference type="GO" id="GO:0031037">
    <property type="term" value="P:myosin II filament disassembly"/>
    <property type="evidence" value="ECO:0007669"/>
    <property type="project" value="TreeGrafter"/>
</dbReference>
<dbReference type="EMBL" id="LGRX02012303">
    <property type="protein sequence ID" value="KAK3267615.1"/>
    <property type="molecule type" value="Genomic_DNA"/>
</dbReference>
<proteinExistence type="predicted"/>
<protein>
    <submittedName>
        <fullName evidence="2">Uncharacterized protein</fullName>
    </submittedName>
</protein>
<comment type="caution">
    <text evidence="2">The sequence shown here is derived from an EMBL/GenBank/DDBJ whole genome shotgun (WGS) entry which is preliminary data.</text>
</comment>
<evidence type="ECO:0000313" key="2">
    <source>
        <dbReference type="EMBL" id="KAK3267615.1"/>
    </source>
</evidence>
<dbReference type="GO" id="GO:0004674">
    <property type="term" value="F:protein serine/threonine kinase activity"/>
    <property type="evidence" value="ECO:0007669"/>
    <property type="project" value="TreeGrafter"/>
</dbReference>
<gene>
    <name evidence="2" type="ORF">CYMTET_23840</name>
</gene>
<dbReference type="InterPro" id="IPR011009">
    <property type="entry name" value="Kinase-like_dom_sf"/>
</dbReference>
<feature type="compositionally biased region" description="Basic and acidic residues" evidence="1">
    <location>
        <begin position="60"/>
        <end position="73"/>
    </location>
</feature>
<dbReference type="Gene3D" id="3.30.200.20">
    <property type="entry name" value="Phosphorylase Kinase, domain 1"/>
    <property type="match status" value="1"/>
</dbReference>
<dbReference type="AlphaFoldDB" id="A0AAE0FXW5"/>
<dbReference type="GO" id="GO:1903013">
    <property type="term" value="P:response to differentiation-inducing factor 1"/>
    <property type="evidence" value="ECO:0007669"/>
    <property type="project" value="TreeGrafter"/>
</dbReference>
<feature type="region of interest" description="Disordered" evidence="1">
    <location>
        <begin position="59"/>
        <end position="167"/>
    </location>
</feature>
<reference evidence="2 3" key="1">
    <citation type="journal article" date="2015" name="Genome Biol. Evol.">
        <title>Comparative Genomics of a Bacterivorous Green Alga Reveals Evolutionary Causalities and Consequences of Phago-Mixotrophic Mode of Nutrition.</title>
        <authorList>
            <person name="Burns J.A."/>
            <person name="Paasch A."/>
            <person name="Narechania A."/>
            <person name="Kim E."/>
        </authorList>
    </citation>
    <scope>NUCLEOTIDE SEQUENCE [LARGE SCALE GENOMIC DNA]</scope>
    <source>
        <strain evidence="2 3">PLY_AMNH</strain>
    </source>
</reference>
<dbReference type="InterPro" id="IPR051852">
    <property type="entry name" value="Alpha-type_PK"/>
</dbReference>
<organism evidence="2 3">
    <name type="scientific">Cymbomonas tetramitiformis</name>
    <dbReference type="NCBI Taxonomy" id="36881"/>
    <lineage>
        <taxon>Eukaryota</taxon>
        <taxon>Viridiplantae</taxon>
        <taxon>Chlorophyta</taxon>
        <taxon>Pyramimonadophyceae</taxon>
        <taxon>Pyramimonadales</taxon>
        <taxon>Pyramimonadaceae</taxon>
        <taxon>Cymbomonas</taxon>
    </lineage>
</organism>
<dbReference type="PANTHER" id="PTHR45992:SF2">
    <property type="entry name" value="EUKARYOTIC ELONGATION FACTOR 2 KINASE"/>
    <property type="match status" value="1"/>
</dbReference>